<dbReference type="Pfam" id="PF00076">
    <property type="entry name" value="RRM_1"/>
    <property type="match status" value="3"/>
</dbReference>
<dbReference type="PROSITE" id="PS50102">
    <property type="entry name" value="RRM"/>
    <property type="match status" value="3"/>
</dbReference>
<dbReference type="InterPro" id="IPR000504">
    <property type="entry name" value="RRM_dom"/>
</dbReference>
<sequence>MGDHEASVGGAEPTNVFVDGRDTCQENGSSTDSSTVGESGVTRAPTTDAARTSSSATPVTGSSTSRNSPSVAKSTPEVSPASALEGGRETSNKILYVGNLHKSVSDEQLKDVFTAALTKDSKSESNSTSNTDEGSTANSTAPSEEPSTTATTTAATIEPDSKDTQVGEPSDTTTSKEVSDDVDNVNGSEVSAIQTIKILNDKNKPGFNYAFIEFINNKAAETAMGALQGALVNNAELKINWAFQSSNVSNAAGGDGSEQSPSYNIFVGDLSPEVDDESLQRAFSKFASLKSAHVMWDMQTSRSRGYGFVSFAQQQDAELALQTMNGEWVCGRAIRCNWASHKQMNGANGANNGYRGGNGGRGGGHNGHRGQFRQYNGAPMSAGHLHVGLGGPGGPGGINGGATNGGSALGGSVGGFAAKQHYQNQPYQQGYQPVQHVQQFYPVDQQHQHQQQQQHQQHQQHQQQPNQQQHLQQHQHQQQPNQQQHLQQQHLPQQHQHLQQQQQLPDQSDDYTINGAGGAGANSPFAPTNGMPVMSPQSYDIVLRQTPSWQTTVYLGNIAHFTQQGELIPLLQNFGFIVDFKFHPERGCAFVKYDSHERAALAIVQLAGFNVNGRPLKCGWGKDRPPMGQYNSYRGVPPQMYQRQ</sequence>
<dbReference type="InterPro" id="IPR035979">
    <property type="entry name" value="RBD_domain_sf"/>
</dbReference>
<feature type="domain" description="RRM" evidence="4">
    <location>
        <begin position="551"/>
        <end position="623"/>
    </location>
</feature>
<feature type="region of interest" description="Disordered" evidence="3">
    <location>
        <begin position="444"/>
        <end position="531"/>
    </location>
</feature>
<dbReference type="PANTHER" id="PTHR47640">
    <property type="entry name" value="TRNA SELENOCYSTEINE 1-ASSOCIATED PROTEIN 1-RELATED-RELATED"/>
    <property type="match status" value="1"/>
</dbReference>
<dbReference type="EMBL" id="OZ004258">
    <property type="protein sequence ID" value="CAK7913054.1"/>
    <property type="molecule type" value="Genomic_DNA"/>
</dbReference>
<dbReference type="InterPro" id="IPR012677">
    <property type="entry name" value="Nucleotide-bd_a/b_plait_sf"/>
</dbReference>
<feature type="compositionally biased region" description="Gly residues" evidence="3">
    <location>
        <begin position="354"/>
        <end position="365"/>
    </location>
</feature>
<name>A0ABP0EFE1_9ASCO</name>
<feature type="compositionally biased region" description="Low complexity" evidence="3">
    <location>
        <begin position="448"/>
        <end position="505"/>
    </location>
</feature>
<dbReference type="PANTHER" id="PTHR47640:SF5">
    <property type="entry name" value="RRM DOMAIN-CONTAINING PROTEIN"/>
    <property type="match status" value="1"/>
</dbReference>
<evidence type="ECO:0000256" key="2">
    <source>
        <dbReference type="PROSITE-ProRule" id="PRU00176"/>
    </source>
</evidence>
<dbReference type="SUPFAM" id="SSF54928">
    <property type="entry name" value="RNA-binding domain, RBD"/>
    <property type="match status" value="4"/>
</dbReference>
<evidence type="ECO:0000256" key="1">
    <source>
        <dbReference type="ARBA" id="ARBA00022884"/>
    </source>
</evidence>
<feature type="region of interest" description="Disordered" evidence="3">
    <location>
        <begin position="1"/>
        <end position="91"/>
    </location>
</feature>
<feature type="region of interest" description="Disordered" evidence="3">
    <location>
        <begin position="119"/>
        <end position="186"/>
    </location>
</feature>
<feature type="compositionally biased region" description="Gly residues" evidence="3">
    <location>
        <begin position="388"/>
        <end position="403"/>
    </location>
</feature>
<reference evidence="5 6" key="1">
    <citation type="submission" date="2024-01" db="EMBL/GenBank/DDBJ databases">
        <authorList>
            <consortium name="Genoscope - CEA"/>
            <person name="William W."/>
        </authorList>
    </citation>
    <scope>NUCLEOTIDE SEQUENCE [LARGE SCALE GENOMIC DNA]</scope>
    <source>
        <strain evidence="5 6">29B2s-10</strain>
    </source>
</reference>
<gene>
    <name evidence="5" type="ORF">CAAN4_F09824</name>
</gene>
<feature type="compositionally biased region" description="Polar residues" evidence="3">
    <location>
        <begin position="59"/>
        <end position="77"/>
    </location>
</feature>
<feature type="compositionally biased region" description="Low complexity" evidence="3">
    <location>
        <begin position="139"/>
        <end position="158"/>
    </location>
</feature>
<keyword evidence="6" id="KW-1185">Reference proteome</keyword>
<evidence type="ECO:0000313" key="6">
    <source>
        <dbReference type="Proteomes" id="UP001497600"/>
    </source>
</evidence>
<dbReference type="InterPro" id="IPR003954">
    <property type="entry name" value="RRM_euk-type"/>
</dbReference>
<dbReference type="SMART" id="SM00360">
    <property type="entry name" value="RRM"/>
    <property type="match status" value="3"/>
</dbReference>
<feature type="compositionally biased region" description="Polar residues" evidence="3">
    <location>
        <begin position="25"/>
        <end position="37"/>
    </location>
</feature>
<evidence type="ECO:0000313" key="5">
    <source>
        <dbReference type="EMBL" id="CAK7913054.1"/>
    </source>
</evidence>
<feature type="domain" description="RRM" evidence="4">
    <location>
        <begin position="93"/>
        <end position="244"/>
    </location>
</feature>
<dbReference type="Gene3D" id="3.30.70.330">
    <property type="match status" value="3"/>
</dbReference>
<feature type="compositionally biased region" description="Polar residues" evidence="3">
    <location>
        <begin position="124"/>
        <end position="138"/>
    </location>
</feature>
<dbReference type="InterPro" id="IPR050825">
    <property type="entry name" value="RBM42_RBP45_47-like"/>
</dbReference>
<feature type="compositionally biased region" description="Low complexity" evidence="3">
    <location>
        <begin position="42"/>
        <end position="58"/>
    </location>
</feature>
<feature type="domain" description="RRM" evidence="4">
    <location>
        <begin position="263"/>
        <end position="341"/>
    </location>
</feature>
<dbReference type="Proteomes" id="UP001497600">
    <property type="component" value="Chromosome F"/>
</dbReference>
<evidence type="ECO:0000259" key="4">
    <source>
        <dbReference type="PROSITE" id="PS50102"/>
    </source>
</evidence>
<feature type="region of interest" description="Disordered" evidence="3">
    <location>
        <begin position="349"/>
        <end position="403"/>
    </location>
</feature>
<evidence type="ECO:0000256" key="3">
    <source>
        <dbReference type="SAM" id="MobiDB-lite"/>
    </source>
</evidence>
<accession>A0ABP0EFE1</accession>
<proteinExistence type="predicted"/>
<keyword evidence="1 2" id="KW-0694">RNA-binding</keyword>
<dbReference type="SMART" id="SM00361">
    <property type="entry name" value="RRM_1"/>
    <property type="match status" value="2"/>
</dbReference>
<organism evidence="5 6">
    <name type="scientific">[Candida] anglica</name>
    <dbReference type="NCBI Taxonomy" id="148631"/>
    <lineage>
        <taxon>Eukaryota</taxon>
        <taxon>Fungi</taxon>
        <taxon>Dikarya</taxon>
        <taxon>Ascomycota</taxon>
        <taxon>Saccharomycotina</taxon>
        <taxon>Pichiomycetes</taxon>
        <taxon>Debaryomycetaceae</taxon>
        <taxon>Kurtzmaniella</taxon>
    </lineage>
</organism>
<protein>
    <recommendedName>
        <fullName evidence="4">RRM domain-containing protein</fullName>
    </recommendedName>
</protein>